<proteinExistence type="predicted"/>
<protein>
    <submittedName>
        <fullName evidence="2">Uncharacterized protein</fullName>
    </submittedName>
</protein>
<name>A0AAV6JGX2_9ERIC</name>
<keyword evidence="1" id="KW-1133">Transmembrane helix</keyword>
<dbReference type="AlphaFoldDB" id="A0AAV6JGX2"/>
<dbReference type="EMBL" id="JACTNZ010000007">
    <property type="protein sequence ID" value="KAG5538884.1"/>
    <property type="molecule type" value="Genomic_DNA"/>
</dbReference>
<keyword evidence="1" id="KW-0472">Membrane</keyword>
<dbReference type="Proteomes" id="UP000823749">
    <property type="component" value="Chromosome 7"/>
</dbReference>
<reference evidence="2" key="1">
    <citation type="submission" date="2020-08" db="EMBL/GenBank/DDBJ databases">
        <title>Plant Genome Project.</title>
        <authorList>
            <person name="Zhang R.-G."/>
        </authorList>
    </citation>
    <scope>NUCLEOTIDE SEQUENCE</scope>
    <source>
        <strain evidence="2">WSP0</strain>
        <tissue evidence="2">Leaf</tissue>
    </source>
</reference>
<evidence type="ECO:0000313" key="3">
    <source>
        <dbReference type="Proteomes" id="UP000823749"/>
    </source>
</evidence>
<evidence type="ECO:0000256" key="1">
    <source>
        <dbReference type="SAM" id="Phobius"/>
    </source>
</evidence>
<gene>
    <name evidence="2" type="ORF">RHGRI_019431</name>
</gene>
<comment type="caution">
    <text evidence="2">The sequence shown here is derived from an EMBL/GenBank/DDBJ whole genome shotgun (WGS) entry which is preliminary data.</text>
</comment>
<accession>A0AAV6JGX2</accession>
<sequence>MDLNQIPHGLNPGGIRVSRAHQSNPPHIGAYSKHMHLPHNLAHRHPDTGRLAVHPPLRQPQGVQALHQELYHDIRKRRRWQLIFYLEVIYIYRGFIYIRKKTIFYICSVQRP</sequence>
<keyword evidence="3" id="KW-1185">Reference proteome</keyword>
<organism evidence="2 3">
    <name type="scientific">Rhododendron griersonianum</name>
    <dbReference type="NCBI Taxonomy" id="479676"/>
    <lineage>
        <taxon>Eukaryota</taxon>
        <taxon>Viridiplantae</taxon>
        <taxon>Streptophyta</taxon>
        <taxon>Embryophyta</taxon>
        <taxon>Tracheophyta</taxon>
        <taxon>Spermatophyta</taxon>
        <taxon>Magnoliopsida</taxon>
        <taxon>eudicotyledons</taxon>
        <taxon>Gunneridae</taxon>
        <taxon>Pentapetalae</taxon>
        <taxon>asterids</taxon>
        <taxon>Ericales</taxon>
        <taxon>Ericaceae</taxon>
        <taxon>Ericoideae</taxon>
        <taxon>Rhodoreae</taxon>
        <taxon>Rhododendron</taxon>
    </lineage>
</organism>
<evidence type="ECO:0000313" key="2">
    <source>
        <dbReference type="EMBL" id="KAG5538884.1"/>
    </source>
</evidence>
<keyword evidence="1" id="KW-0812">Transmembrane</keyword>
<feature type="transmembrane region" description="Helical" evidence="1">
    <location>
        <begin position="82"/>
        <end position="98"/>
    </location>
</feature>